<dbReference type="Proteomes" id="UP000299102">
    <property type="component" value="Unassembled WGS sequence"/>
</dbReference>
<protein>
    <submittedName>
        <fullName evidence="2">Uncharacterized protein</fullName>
    </submittedName>
</protein>
<evidence type="ECO:0000313" key="2">
    <source>
        <dbReference type="EMBL" id="GBP96616.1"/>
    </source>
</evidence>
<reference evidence="2 3" key="1">
    <citation type="journal article" date="2019" name="Commun. Biol.">
        <title>The bagworm genome reveals a unique fibroin gene that provides high tensile strength.</title>
        <authorList>
            <person name="Kono N."/>
            <person name="Nakamura H."/>
            <person name="Ohtoshi R."/>
            <person name="Tomita M."/>
            <person name="Numata K."/>
            <person name="Arakawa K."/>
        </authorList>
    </citation>
    <scope>NUCLEOTIDE SEQUENCE [LARGE SCALE GENOMIC DNA]</scope>
</reference>
<keyword evidence="3" id="KW-1185">Reference proteome</keyword>
<feature type="region of interest" description="Disordered" evidence="1">
    <location>
        <begin position="48"/>
        <end position="76"/>
    </location>
</feature>
<sequence length="121" mass="13290">MRVSRVRMRVSRVRVYGCVGVCCGVRVEEVHSEFNLVTSELVKNTSCGSSSVRSVGSGRRFRNRRCGGRRGPVSEAQLKNTDDVTSEYFSDRKACMPAGVPAESKEAVEVTLTGDARQTRS</sequence>
<proteinExistence type="predicted"/>
<accession>A0A4C2A7I2</accession>
<feature type="compositionally biased region" description="Low complexity" evidence="1">
    <location>
        <begin position="48"/>
        <end position="58"/>
    </location>
</feature>
<dbReference type="EMBL" id="BGZK01002810">
    <property type="protein sequence ID" value="GBP96616.1"/>
    <property type="molecule type" value="Genomic_DNA"/>
</dbReference>
<evidence type="ECO:0000256" key="1">
    <source>
        <dbReference type="SAM" id="MobiDB-lite"/>
    </source>
</evidence>
<gene>
    <name evidence="2" type="ORF">EVAR_89218_1</name>
</gene>
<dbReference type="AlphaFoldDB" id="A0A4C2A7I2"/>
<organism evidence="2 3">
    <name type="scientific">Eumeta variegata</name>
    <name type="common">Bagworm moth</name>
    <name type="synonym">Eumeta japonica</name>
    <dbReference type="NCBI Taxonomy" id="151549"/>
    <lineage>
        <taxon>Eukaryota</taxon>
        <taxon>Metazoa</taxon>
        <taxon>Ecdysozoa</taxon>
        <taxon>Arthropoda</taxon>
        <taxon>Hexapoda</taxon>
        <taxon>Insecta</taxon>
        <taxon>Pterygota</taxon>
        <taxon>Neoptera</taxon>
        <taxon>Endopterygota</taxon>
        <taxon>Lepidoptera</taxon>
        <taxon>Glossata</taxon>
        <taxon>Ditrysia</taxon>
        <taxon>Tineoidea</taxon>
        <taxon>Psychidae</taxon>
        <taxon>Oiketicinae</taxon>
        <taxon>Eumeta</taxon>
    </lineage>
</organism>
<feature type="compositionally biased region" description="Basic residues" evidence="1">
    <location>
        <begin position="59"/>
        <end position="68"/>
    </location>
</feature>
<evidence type="ECO:0000313" key="3">
    <source>
        <dbReference type="Proteomes" id="UP000299102"/>
    </source>
</evidence>
<comment type="caution">
    <text evidence="2">The sequence shown here is derived from an EMBL/GenBank/DDBJ whole genome shotgun (WGS) entry which is preliminary data.</text>
</comment>
<name>A0A4C2A7I2_EUMVA</name>